<reference evidence="5" key="1">
    <citation type="submission" date="2020-04" db="EMBL/GenBank/DDBJ databases">
        <authorList>
            <person name="Alioto T."/>
            <person name="Alioto T."/>
            <person name="Gomez Garrido J."/>
        </authorList>
    </citation>
    <scope>NUCLEOTIDE SEQUENCE</scope>
    <source>
        <strain evidence="5">A484AB</strain>
    </source>
</reference>
<dbReference type="OrthoDB" id="5984454at2759"/>
<evidence type="ECO:0000313" key="5">
    <source>
        <dbReference type="EMBL" id="CAB4005418.1"/>
    </source>
</evidence>
<keyword evidence="2" id="KW-0597">Phosphoprotein</keyword>
<feature type="region of interest" description="Disordered" evidence="4">
    <location>
        <begin position="15"/>
        <end position="112"/>
    </location>
</feature>
<feature type="compositionally biased region" description="Basic and acidic residues" evidence="4">
    <location>
        <begin position="145"/>
        <end position="178"/>
    </location>
</feature>
<dbReference type="GO" id="GO:0033314">
    <property type="term" value="P:mitotic DNA replication checkpoint signaling"/>
    <property type="evidence" value="ECO:0007669"/>
    <property type="project" value="TreeGrafter"/>
</dbReference>
<feature type="region of interest" description="Disordered" evidence="4">
    <location>
        <begin position="145"/>
        <end position="195"/>
    </location>
</feature>
<dbReference type="EMBL" id="CACRXK020005195">
    <property type="protein sequence ID" value="CAB4005418.1"/>
    <property type="molecule type" value="Genomic_DNA"/>
</dbReference>
<feature type="compositionally biased region" description="Basic and acidic residues" evidence="4">
    <location>
        <begin position="302"/>
        <end position="317"/>
    </location>
</feature>
<dbReference type="Proteomes" id="UP001152795">
    <property type="component" value="Unassembled WGS sequence"/>
</dbReference>
<proteinExistence type="predicted"/>
<keyword evidence="3" id="KW-0539">Nucleus</keyword>
<dbReference type="AlphaFoldDB" id="A0A7D9E9X6"/>
<feature type="region of interest" description="Disordered" evidence="4">
    <location>
        <begin position="229"/>
        <end position="285"/>
    </location>
</feature>
<feature type="compositionally biased region" description="Acidic residues" evidence="4">
    <location>
        <begin position="318"/>
        <end position="339"/>
    </location>
</feature>
<dbReference type="PANTHER" id="PTHR14396:SF10">
    <property type="entry name" value="CLASPIN"/>
    <property type="match status" value="1"/>
</dbReference>
<protein>
    <submittedName>
        <fullName evidence="5">Uncharacterized protein</fullName>
    </submittedName>
</protein>
<dbReference type="GO" id="GO:0010997">
    <property type="term" value="F:anaphase-promoting complex binding"/>
    <property type="evidence" value="ECO:0007669"/>
    <property type="project" value="TreeGrafter"/>
</dbReference>
<evidence type="ECO:0000313" key="6">
    <source>
        <dbReference type="Proteomes" id="UP001152795"/>
    </source>
</evidence>
<gene>
    <name evidence="5" type="ORF">PACLA_8A027944</name>
</gene>
<feature type="compositionally biased region" description="Basic and acidic residues" evidence="4">
    <location>
        <begin position="60"/>
        <end position="75"/>
    </location>
</feature>
<feature type="compositionally biased region" description="Basic and acidic residues" evidence="4">
    <location>
        <begin position="236"/>
        <end position="246"/>
    </location>
</feature>
<keyword evidence="6" id="KW-1185">Reference proteome</keyword>
<dbReference type="InterPro" id="IPR024146">
    <property type="entry name" value="Claspin"/>
</dbReference>
<dbReference type="GO" id="GO:0007095">
    <property type="term" value="P:mitotic G2 DNA damage checkpoint signaling"/>
    <property type="evidence" value="ECO:0007669"/>
    <property type="project" value="TreeGrafter"/>
</dbReference>
<feature type="compositionally biased region" description="Acidic residues" evidence="4">
    <location>
        <begin position="19"/>
        <end position="29"/>
    </location>
</feature>
<name>A0A7D9E9X6_PARCT</name>
<comment type="subcellular location">
    <subcellularLocation>
        <location evidence="1">Nucleus</location>
    </subcellularLocation>
</comment>
<feature type="compositionally biased region" description="Basic and acidic residues" evidence="4">
    <location>
        <begin position="101"/>
        <end position="112"/>
    </location>
</feature>
<evidence type="ECO:0000256" key="2">
    <source>
        <dbReference type="ARBA" id="ARBA00022553"/>
    </source>
</evidence>
<feature type="region of interest" description="Disordered" evidence="4">
    <location>
        <begin position="302"/>
        <end position="339"/>
    </location>
</feature>
<accession>A0A7D9E9X6</accession>
<dbReference type="GO" id="GO:0005634">
    <property type="term" value="C:nucleus"/>
    <property type="evidence" value="ECO:0007669"/>
    <property type="project" value="UniProtKB-SubCell"/>
</dbReference>
<dbReference type="PANTHER" id="PTHR14396">
    <property type="entry name" value="CLASPIN"/>
    <property type="match status" value="1"/>
</dbReference>
<feature type="compositionally biased region" description="Basic and acidic residues" evidence="4">
    <location>
        <begin position="259"/>
        <end position="275"/>
    </location>
</feature>
<organism evidence="5 6">
    <name type="scientific">Paramuricea clavata</name>
    <name type="common">Red gorgonian</name>
    <name type="synonym">Violescent sea-whip</name>
    <dbReference type="NCBI Taxonomy" id="317549"/>
    <lineage>
        <taxon>Eukaryota</taxon>
        <taxon>Metazoa</taxon>
        <taxon>Cnidaria</taxon>
        <taxon>Anthozoa</taxon>
        <taxon>Octocorallia</taxon>
        <taxon>Malacalcyonacea</taxon>
        <taxon>Plexauridae</taxon>
        <taxon>Paramuricea</taxon>
    </lineage>
</organism>
<comment type="caution">
    <text evidence="5">The sequence shown here is derived from an EMBL/GenBank/DDBJ whole genome shotgun (WGS) entry which is preliminary data.</text>
</comment>
<evidence type="ECO:0000256" key="4">
    <source>
        <dbReference type="SAM" id="MobiDB-lite"/>
    </source>
</evidence>
<sequence>MSDIENASEQLFAANSDLFDAEIDSDNEAIENKDGGEEEDGFVIENGGDRADKSDEEDPFHDSECEGEESLEKIKQKAKKIRTTLEITASSTKEPKRRKAKQDAVTKLHSESQRLVRESRVKLPYHQPETKDIRHFLKRVPVDNIKNDKLSRNDKATKHAEEAKHAEETVEISEKEVESSEAEDLTTTEPDTVVKPKLSGAFDPFFFDDSSSKKPAGLNHLMERFLSHNKSKLKQTKPDEISKVKEQTQNSDVAEVTDEVEKLKTTENTENEKNQKMLQPIFQPGDNLRSVKEKLQANMKLQRAEVRKIHESQRKLDEEEISDEEEEEEFDGEDEGKLS</sequence>
<evidence type="ECO:0000256" key="1">
    <source>
        <dbReference type="ARBA" id="ARBA00004123"/>
    </source>
</evidence>
<evidence type="ECO:0000256" key="3">
    <source>
        <dbReference type="ARBA" id="ARBA00023242"/>
    </source>
</evidence>